<proteinExistence type="predicted"/>
<organism evidence="2 3">
    <name type="scientific">Seonamhaeicola maritimus</name>
    <dbReference type="NCBI Taxonomy" id="2591822"/>
    <lineage>
        <taxon>Bacteria</taxon>
        <taxon>Pseudomonadati</taxon>
        <taxon>Bacteroidota</taxon>
        <taxon>Flavobacteriia</taxon>
        <taxon>Flavobacteriales</taxon>
        <taxon>Flavobacteriaceae</taxon>
    </lineage>
</organism>
<evidence type="ECO:0000313" key="2">
    <source>
        <dbReference type="EMBL" id="TXG39151.1"/>
    </source>
</evidence>
<dbReference type="RefSeq" id="WP_147766630.1">
    <property type="nucleotide sequence ID" value="NZ_VRKQ01000008.1"/>
</dbReference>
<dbReference type="Gene3D" id="2.60.40.1190">
    <property type="match status" value="1"/>
</dbReference>
<evidence type="ECO:0000259" key="1">
    <source>
        <dbReference type="Pfam" id="PF06452"/>
    </source>
</evidence>
<dbReference type="GO" id="GO:0016052">
    <property type="term" value="P:carbohydrate catabolic process"/>
    <property type="evidence" value="ECO:0007669"/>
    <property type="project" value="InterPro"/>
</dbReference>
<dbReference type="OrthoDB" id="9786766at2"/>
<gene>
    <name evidence="2" type="ORF">FUA22_04540</name>
</gene>
<protein>
    <recommendedName>
        <fullName evidence="1">Carbohydrate-binding domain-containing protein</fullName>
    </recommendedName>
</protein>
<dbReference type="GO" id="GO:0004553">
    <property type="term" value="F:hydrolase activity, hydrolyzing O-glycosyl compounds"/>
    <property type="evidence" value="ECO:0007669"/>
    <property type="project" value="InterPro"/>
</dbReference>
<sequence length="255" mass="29739">MNNFHKLFLPLLFIGFFSCNKQKADTNERPTYKVLKATDSIVIDGIMNETVWKKAEARSLNYFYQAETKNEHQNTVYRMLWDDENLYLFFECEDTHIVARETKRDGAPYFDDCAELFLIPAPKPLNAHIALEVSVTKVKNDVLFLNDFEKGKNLAAKWYNPNYDIGVQIDGTINDNSDTDKGWTMEFKIPYNVLWGLDRAYPIEKGTKYMFLALRQDRNTIEGEDRSTTTIYPVENIEIKDVHQPDMFGLMELVE</sequence>
<feature type="domain" description="Carbohydrate-binding" evidence="1">
    <location>
        <begin position="43"/>
        <end position="254"/>
    </location>
</feature>
<name>A0A5C7GMJ6_9FLAO</name>
<keyword evidence="3" id="KW-1185">Reference proteome</keyword>
<accession>A0A5C7GMJ6</accession>
<dbReference type="SUPFAM" id="SSF49344">
    <property type="entry name" value="CBD9-like"/>
    <property type="match status" value="1"/>
</dbReference>
<dbReference type="GO" id="GO:0030246">
    <property type="term" value="F:carbohydrate binding"/>
    <property type="evidence" value="ECO:0007669"/>
    <property type="project" value="InterPro"/>
</dbReference>
<dbReference type="PANTHER" id="PTHR35532">
    <property type="entry name" value="SIMILAR TO POLYHYDROXYALKANOATE DEPOLYMERASE"/>
    <property type="match status" value="1"/>
</dbReference>
<comment type="caution">
    <text evidence="2">The sequence shown here is derived from an EMBL/GenBank/DDBJ whole genome shotgun (WGS) entry which is preliminary data.</text>
</comment>
<dbReference type="Proteomes" id="UP000321080">
    <property type="component" value="Unassembled WGS sequence"/>
</dbReference>
<dbReference type="Pfam" id="PF06452">
    <property type="entry name" value="CBM9_1"/>
    <property type="match status" value="1"/>
</dbReference>
<dbReference type="CDD" id="cd09620">
    <property type="entry name" value="CBM9_like_3"/>
    <property type="match status" value="1"/>
</dbReference>
<evidence type="ECO:0000313" key="3">
    <source>
        <dbReference type="Proteomes" id="UP000321080"/>
    </source>
</evidence>
<dbReference type="InterPro" id="IPR010502">
    <property type="entry name" value="Carb-bd_dom_fam9"/>
</dbReference>
<dbReference type="AlphaFoldDB" id="A0A5C7GMJ6"/>
<reference evidence="2 3" key="1">
    <citation type="submission" date="2019-08" db="EMBL/GenBank/DDBJ databases">
        <title>Seonamhaeicola sediminis sp. nov., isolated from marine sediment.</title>
        <authorList>
            <person name="Cao W.R."/>
        </authorList>
    </citation>
    <scope>NUCLEOTIDE SEQUENCE [LARGE SCALE GENOMIC DNA]</scope>
    <source>
        <strain evidence="2 3">1505</strain>
    </source>
</reference>
<dbReference type="PROSITE" id="PS51257">
    <property type="entry name" value="PROKAR_LIPOPROTEIN"/>
    <property type="match status" value="1"/>
</dbReference>
<dbReference type="EMBL" id="VRKQ01000008">
    <property type="protein sequence ID" value="TXG39151.1"/>
    <property type="molecule type" value="Genomic_DNA"/>
</dbReference>
<dbReference type="PANTHER" id="PTHR35532:SF5">
    <property type="entry name" value="CARBOHYDRATE-BINDING DOMAIN-CONTAINING PROTEIN"/>
    <property type="match status" value="1"/>
</dbReference>